<name>A0A1T5G6C7_9FLAO</name>
<feature type="signal peptide" evidence="1">
    <location>
        <begin position="1"/>
        <end position="23"/>
    </location>
</feature>
<accession>A0A1T5G6C7</accession>
<organism evidence="2 3">
    <name type="scientific">Soonwooa buanensis</name>
    <dbReference type="NCBI Taxonomy" id="619805"/>
    <lineage>
        <taxon>Bacteria</taxon>
        <taxon>Pseudomonadati</taxon>
        <taxon>Bacteroidota</taxon>
        <taxon>Flavobacteriia</taxon>
        <taxon>Flavobacteriales</taxon>
        <taxon>Weeksellaceae</taxon>
        <taxon>Chryseobacterium group</taxon>
        <taxon>Soonwooa</taxon>
    </lineage>
</organism>
<sequence>MTKSKSNILLLLLTIFIANMAIAQNQDSLRTIVLKSKPNKILKESFLQELYIRNAVNVKNDEIVGNITFNLHGPDCGAPDCFSNDVSFKMKLTNPFKFPKTLKITEQEDGCIEKKHQYKDTFVLVEESENFVLYHSNKLKKSLILFRNYKDFGSAAFYFANVSKNQITENNLKTLIENYNDDDSKSVYPFSSWSLDTPDYQTFLY</sequence>
<keyword evidence="1" id="KW-0732">Signal</keyword>
<gene>
    <name evidence="2" type="ORF">SAMN05660477_02580</name>
</gene>
<feature type="chain" id="PRO_5012866124" evidence="1">
    <location>
        <begin position="24"/>
        <end position="205"/>
    </location>
</feature>
<proteinExistence type="predicted"/>
<evidence type="ECO:0000256" key="1">
    <source>
        <dbReference type="SAM" id="SignalP"/>
    </source>
</evidence>
<dbReference type="Proteomes" id="UP000191112">
    <property type="component" value="Unassembled WGS sequence"/>
</dbReference>
<dbReference type="EMBL" id="FUYZ01000010">
    <property type="protein sequence ID" value="SKC03912.1"/>
    <property type="molecule type" value="Genomic_DNA"/>
</dbReference>
<protein>
    <submittedName>
        <fullName evidence="2">Uncharacterized protein</fullName>
    </submittedName>
</protein>
<evidence type="ECO:0000313" key="2">
    <source>
        <dbReference type="EMBL" id="SKC03912.1"/>
    </source>
</evidence>
<dbReference type="STRING" id="619805.SAMN05660477_02580"/>
<evidence type="ECO:0000313" key="3">
    <source>
        <dbReference type="Proteomes" id="UP000191112"/>
    </source>
</evidence>
<reference evidence="2 3" key="1">
    <citation type="submission" date="2017-02" db="EMBL/GenBank/DDBJ databases">
        <authorList>
            <person name="Peterson S.W."/>
        </authorList>
    </citation>
    <scope>NUCLEOTIDE SEQUENCE [LARGE SCALE GENOMIC DNA]</scope>
    <source>
        <strain evidence="2 3">DSM 22323</strain>
    </source>
</reference>
<dbReference type="AlphaFoldDB" id="A0A1T5G6C7"/>
<keyword evidence="3" id="KW-1185">Reference proteome</keyword>